<evidence type="ECO:0000313" key="9">
    <source>
        <dbReference type="Proteomes" id="UP000002139"/>
    </source>
</evidence>
<dbReference type="STRING" id="448385.sce0850"/>
<dbReference type="SUPFAM" id="SSF56112">
    <property type="entry name" value="Protein kinase-like (PK-like)"/>
    <property type="match status" value="1"/>
</dbReference>
<dbReference type="PROSITE" id="PS00107">
    <property type="entry name" value="PROTEIN_KINASE_ATP"/>
    <property type="match status" value="1"/>
</dbReference>
<evidence type="ECO:0000256" key="4">
    <source>
        <dbReference type="ARBA" id="ARBA00022840"/>
    </source>
</evidence>
<dbReference type="InterPro" id="IPR011009">
    <property type="entry name" value="Kinase-like_dom_sf"/>
</dbReference>
<dbReference type="Gene3D" id="3.30.200.20">
    <property type="entry name" value="Phosphorylase Kinase, domain 1"/>
    <property type="match status" value="1"/>
</dbReference>
<dbReference type="EMBL" id="AM746676">
    <property type="protein sequence ID" value="CAN91007.1"/>
    <property type="molecule type" value="Genomic_DNA"/>
</dbReference>
<evidence type="ECO:0000256" key="2">
    <source>
        <dbReference type="ARBA" id="ARBA00022741"/>
    </source>
</evidence>
<dbReference type="OrthoDB" id="5510100at2"/>
<dbReference type="GO" id="GO:0005524">
    <property type="term" value="F:ATP binding"/>
    <property type="evidence" value="ECO:0007669"/>
    <property type="project" value="UniProtKB-UniRule"/>
</dbReference>
<evidence type="ECO:0000256" key="6">
    <source>
        <dbReference type="SAM" id="MobiDB-lite"/>
    </source>
</evidence>
<dbReference type="Gene3D" id="1.10.510.10">
    <property type="entry name" value="Transferase(Phosphotransferase) domain 1"/>
    <property type="match status" value="1"/>
</dbReference>
<keyword evidence="9" id="KW-1185">Reference proteome</keyword>
<dbReference type="Pfam" id="PF00069">
    <property type="entry name" value="Pkinase"/>
    <property type="match status" value="1"/>
</dbReference>
<proteinExistence type="predicted"/>
<dbReference type="PROSITE" id="PS50011">
    <property type="entry name" value="PROTEIN_KINASE_DOM"/>
    <property type="match status" value="1"/>
</dbReference>
<dbReference type="PANTHER" id="PTHR43289">
    <property type="entry name" value="MITOGEN-ACTIVATED PROTEIN KINASE KINASE KINASE 20-RELATED"/>
    <property type="match status" value="1"/>
</dbReference>
<feature type="region of interest" description="Disordered" evidence="6">
    <location>
        <begin position="325"/>
        <end position="355"/>
    </location>
</feature>
<evidence type="ECO:0000256" key="1">
    <source>
        <dbReference type="ARBA" id="ARBA00022679"/>
    </source>
</evidence>
<evidence type="ECO:0000259" key="7">
    <source>
        <dbReference type="PROSITE" id="PS50011"/>
    </source>
</evidence>
<accession>A9ETG8</accession>
<keyword evidence="3 8" id="KW-0418">Kinase</keyword>
<keyword evidence="4 5" id="KW-0067">ATP-binding</keyword>
<evidence type="ECO:0000313" key="8">
    <source>
        <dbReference type="EMBL" id="CAN91007.1"/>
    </source>
</evidence>
<keyword evidence="2 5" id="KW-0547">Nucleotide-binding</keyword>
<dbReference type="EC" id="2.7.11.1" evidence="8"/>
<gene>
    <name evidence="8" type="ordered locus">sce0850</name>
</gene>
<name>A9ETG8_SORC5</name>
<dbReference type="InterPro" id="IPR017441">
    <property type="entry name" value="Protein_kinase_ATP_BS"/>
</dbReference>
<reference evidence="8 9" key="1">
    <citation type="journal article" date="2007" name="Nat. Biotechnol.">
        <title>Complete genome sequence of the myxobacterium Sorangium cellulosum.</title>
        <authorList>
            <person name="Schneiker S."/>
            <person name="Perlova O."/>
            <person name="Kaiser O."/>
            <person name="Gerth K."/>
            <person name="Alici A."/>
            <person name="Altmeyer M.O."/>
            <person name="Bartels D."/>
            <person name="Bekel T."/>
            <person name="Beyer S."/>
            <person name="Bode E."/>
            <person name="Bode H.B."/>
            <person name="Bolten C.J."/>
            <person name="Choudhuri J.V."/>
            <person name="Doss S."/>
            <person name="Elnakady Y.A."/>
            <person name="Frank B."/>
            <person name="Gaigalat L."/>
            <person name="Goesmann A."/>
            <person name="Groeger C."/>
            <person name="Gross F."/>
            <person name="Jelsbak L."/>
            <person name="Jelsbak L."/>
            <person name="Kalinowski J."/>
            <person name="Kegler C."/>
            <person name="Knauber T."/>
            <person name="Konietzny S."/>
            <person name="Kopp M."/>
            <person name="Krause L."/>
            <person name="Krug D."/>
            <person name="Linke B."/>
            <person name="Mahmud T."/>
            <person name="Martinez-Arias R."/>
            <person name="McHardy A.C."/>
            <person name="Merai M."/>
            <person name="Meyer F."/>
            <person name="Mormann S."/>
            <person name="Munoz-Dorado J."/>
            <person name="Perez J."/>
            <person name="Pradella S."/>
            <person name="Rachid S."/>
            <person name="Raddatz G."/>
            <person name="Rosenau F."/>
            <person name="Rueckert C."/>
            <person name="Sasse F."/>
            <person name="Scharfe M."/>
            <person name="Schuster S.C."/>
            <person name="Suen G."/>
            <person name="Treuner-Lange A."/>
            <person name="Velicer G.J."/>
            <person name="Vorholter F.-J."/>
            <person name="Weissman K.J."/>
            <person name="Welch R.D."/>
            <person name="Wenzel S.C."/>
            <person name="Whitworth D.E."/>
            <person name="Wilhelm S."/>
            <person name="Wittmann C."/>
            <person name="Bloecker H."/>
            <person name="Puehler A."/>
            <person name="Mueller R."/>
        </authorList>
    </citation>
    <scope>NUCLEOTIDE SEQUENCE [LARGE SCALE GENOMIC DNA]</scope>
    <source>
        <strain evidence="9">So ce56</strain>
    </source>
</reference>
<feature type="binding site" evidence="5">
    <location>
        <position position="41"/>
    </location>
    <ligand>
        <name>ATP</name>
        <dbReference type="ChEBI" id="CHEBI:30616"/>
    </ligand>
</feature>
<dbReference type="BioCyc" id="SCEL448385:SCE_RS48105-MONOMER"/>
<evidence type="ECO:0000256" key="3">
    <source>
        <dbReference type="ARBA" id="ARBA00022777"/>
    </source>
</evidence>
<feature type="compositionally biased region" description="Low complexity" evidence="6">
    <location>
        <begin position="335"/>
        <end position="355"/>
    </location>
</feature>
<dbReference type="SMART" id="SM00220">
    <property type="entry name" value="S_TKc"/>
    <property type="match status" value="1"/>
</dbReference>
<dbReference type="AlphaFoldDB" id="A9ETG8"/>
<evidence type="ECO:0000256" key="5">
    <source>
        <dbReference type="PROSITE-ProRule" id="PRU10141"/>
    </source>
</evidence>
<dbReference type="PROSITE" id="PS00108">
    <property type="entry name" value="PROTEIN_KINASE_ST"/>
    <property type="match status" value="1"/>
</dbReference>
<dbReference type="InterPro" id="IPR008271">
    <property type="entry name" value="Ser/Thr_kinase_AS"/>
</dbReference>
<dbReference type="KEGG" id="scl:sce0850"/>
<dbReference type="RefSeq" id="WP_012233484.1">
    <property type="nucleotide sequence ID" value="NC_010162.1"/>
</dbReference>
<dbReference type="eggNOG" id="COG0515">
    <property type="taxonomic scope" value="Bacteria"/>
</dbReference>
<sequence length="505" mass="52626">MLHAGDVAGGRFRLIRQIGAGGMSSVWWARHELIGRDVALKLSPALRDEQVVGRFIREAKIIGKFQHRNIVGVVDAGELQDEGYLFLALELLRGSPFADRLQPNRPLPPEEVVPVLIEVCCGLSAAHAEGVVHRDIKPENIMMATVPGEGIVPKIVDFGISQLTGAGDAITIDGQLLGTPSYMSPEQALGKRTIDARADLWAVGVMLYEALSGAQPFTGGNHHAVLRRILETEPAPLPSSIPPRLRKIAGRCLEKDPARRYPDAASLRADLQAALDDLGASAPAPIVILSPPAAGSRPGEVTRARSALAAPPRLAARALERLWTRAPRAPRWREATTIGRTQGAATQGAATQGAATQGAATQGAATQGAATQGAATQGAARRARTILAIRLAGAAALAAALSSAALRKQADAGPESAARESLRPVLATAFADSGAAWRRGASAPEATSSDAPPRNAASRGGAPGSPERASRDPGSGDVSSAYGDKPPRWQAPRGPSRPRITSPGF</sequence>
<organism evidence="8 9">
    <name type="scientific">Sorangium cellulosum (strain So ce56)</name>
    <name type="common">Polyangium cellulosum (strain So ce56)</name>
    <dbReference type="NCBI Taxonomy" id="448385"/>
    <lineage>
        <taxon>Bacteria</taxon>
        <taxon>Pseudomonadati</taxon>
        <taxon>Myxococcota</taxon>
        <taxon>Polyangia</taxon>
        <taxon>Polyangiales</taxon>
        <taxon>Polyangiaceae</taxon>
        <taxon>Sorangium</taxon>
    </lineage>
</organism>
<feature type="domain" description="Protein kinase" evidence="7">
    <location>
        <begin position="12"/>
        <end position="275"/>
    </location>
</feature>
<keyword evidence="1 8" id="KW-0808">Transferase</keyword>
<dbReference type="InterPro" id="IPR000719">
    <property type="entry name" value="Prot_kinase_dom"/>
</dbReference>
<feature type="region of interest" description="Disordered" evidence="6">
    <location>
        <begin position="437"/>
        <end position="505"/>
    </location>
</feature>
<dbReference type="Proteomes" id="UP000002139">
    <property type="component" value="Chromosome"/>
</dbReference>
<dbReference type="PANTHER" id="PTHR43289:SF30">
    <property type="entry name" value="NON-SPECIFIC SERINE_THREONINE PROTEIN KINASE"/>
    <property type="match status" value="1"/>
</dbReference>
<dbReference type="HOGENOM" id="CLU_000288_63_44_7"/>
<dbReference type="GO" id="GO:0004674">
    <property type="term" value="F:protein serine/threonine kinase activity"/>
    <property type="evidence" value="ECO:0007669"/>
    <property type="project" value="UniProtKB-EC"/>
</dbReference>
<dbReference type="CDD" id="cd14014">
    <property type="entry name" value="STKc_PknB_like"/>
    <property type="match status" value="1"/>
</dbReference>
<protein>
    <submittedName>
        <fullName evidence="8">Protein kinase</fullName>
        <ecNumber evidence="8">2.7.11.1</ecNumber>
    </submittedName>
</protein>